<dbReference type="Proteomes" id="UP000282617">
    <property type="component" value="Unassembled WGS sequence"/>
</dbReference>
<keyword evidence="4" id="KW-0328">Glycosyltransferase</keyword>
<dbReference type="InterPro" id="IPR058591">
    <property type="entry name" value="Gtf3_N"/>
</dbReference>
<name>A0A3R9IM70_STRCR</name>
<dbReference type="EMBL" id="RJNA01000004">
    <property type="protein sequence ID" value="RSI44224.1"/>
    <property type="molecule type" value="Genomic_DNA"/>
</dbReference>
<dbReference type="AlphaFoldDB" id="A0A3R9IM70"/>
<comment type="caution">
    <text evidence="4">The sequence shown here is derived from an EMBL/GenBank/DDBJ whole genome shotgun (WGS) entry which is preliminary data.</text>
</comment>
<proteinExistence type="predicted"/>
<keyword evidence="1 4" id="KW-0808">Transferase</keyword>
<dbReference type="Pfam" id="PF26334">
    <property type="entry name" value="Gtf3_N"/>
    <property type="match status" value="1"/>
</dbReference>
<accession>A0A3R9IM70</accession>
<feature type="domain" description="Glucosyltransferase 3-like C-terminal" evidence="3">
    <location>
        <begin position="181"/>
        <end position="343"/>
    </location>
</feature>
<evidence type="ECO:0000313" key="5">
    <source>
        <dbReference type="Proteomes" id="UP000282617"/>
    </source>
</evidence>
<sequence length="346" mass="39682">MKKYQIVESYGTHMHAGSKATNDCVNILEEIGFEKIEIVRHKPEDKSPVSKIIRQLSFYKQWNKVLNKLSEGDVLLLQHPYRRNHFGRTPSLLKLKEKQVKIISLVHDVELIRGIYDDPFYQKEFDEMLSFADSIIVHNEEMKDWFVKYGVDEKRLVVLEIFDYLNDKSVSSSIEYSKTVTVAGNLSPDKSPYLYQLDKVPRIRFQLMGIGYHPTEDVSNVSYLGAFAPEEVPNHLNGGFGLVWDGESLDTCDGVTGNYLRYNNPHKLSLYLSSGLPVIVWKDSAEANFVEKNGVGLAVNSLFELSERLEKLSQDEYLQLVTNAKNIMKKLKEGYYLKSAVNKIIE</sequence>
<evidence type="ECO:0000259" key="3">
    <source>
        <dbReference type="Pfam" id="PF26337"/>
    </source>
</evidence>
<dbReference type="RefSeq" id="WP_125389911.1">
    <property type="nucleotide sequence ID" value="NZ_RJNA01000004.1"/>
</dbReference>
<reference evidence="4 5" key="1">
    <citation type="submission" date="2018-11" db="EMBL/GenBank/DDBJ databases">
        <title>Species Designations Belie Phenotypic and Genotypic Heterogeneity in Oral Streptococci.</title>
        <authorList>
            <person name="Velsko I."/>
        </authorList>
    </citation>
    <scope>NUCLEOTIDE SEQUENCE [LARGE SCALE GENOMIC DNA]</scope>
    <source>
        <strain evidence="4 5">BCC51</strain>
    </source>
</reference>
<dbReference type="Pfam" id="PF26337">
    <property type="entry name" value="Gtf3_C"/>
    <property type="match status" value="1"/>
</dbReference>
<dbReference type="SUPFAM" id="SSF53756">
    <property type="entry name" value="UDP-Glycosyltransferase/glycogen phosphorylase"/>
    <property type="match status" value="1"/>
</dbReference>
<gene>
    <name evidence="4" type="primary">wbbI</name>
    <name evidence="4" type="ORF">D8872_02970</name>
</gene>
<dbReference type="EC" id="2.4.1.-" evidence="4"/>
<organism evidence="4 5">
    <name type="scientific">Streptococcus cristatus</name>
    <dbReference type="NCBI Taxonomy" id="45634"/>
    <lineage>
        <taxon>Bacteria</taxon>
        <taxon>Bacillati</taxon>
        <taxon>Bacillota</taxon>
        <taxon>Bacilli</taxon>
        <taxon>Lactobacillales</taxon>
        <taxon>Streptococcaceae</taxon>
        <taxon>Streptococcus</taxon>
    </lineage>
</organism>
<protein>
    <submittedName>
        <fullName evidence="4">Beta-1,6-galactofuranosyltransferase WbbI</fullName>
        <ecNumber evidence="4">2.4.1.-</ecNumber>
    </submittedName>
</protein>
<dbReference type="PIRSF" id="PIRSF007023">
    <property type="entry name" value="UDP-Galf_transf"/>
    <property type="match status" value="1"/>
</dbReference>
<dbReference type="GO" id="GO:0016757">
    <property type="term" value="F:glycosyltransferase activity"/>
    <property type="evidence" value="ECO:0007669"/>
    <property type="project" value="UniProtKB-KW"/>
</dbReference>
<evidence type="ECO:0000259" key="2">
    <source>
        <dbReference type="Pfam" id="PF26334"/>
    </source>
</evidence>
<dbReference type="Gene3D" id="3.40.50.2000">
    <property type="entry name" value="Glycogen Phosphorylase B"/>
    <property type="match status" value="2"/>
</dbReference>
<feature type="domain" description="Glucosyltransferase 3-like N-terminal" evidence="2">
    <location>
        <begin position="3"/>
        <end position="161"/>
    </location>
</feature>
<evidence type="ECO:0000256" key="1">
    <source>
        <dbReference type="ARBA" id="ARBA00022679"/>
    </source>
</evidence>
<evidence type="ECO:0000313" key="4">
    <source>
        <dbReference type="EMBL" id="RSI44224.1"/>
    </source>
</evidence>
<dbReference type="InterPro" id="IPR058592">
    <property type="entry name" value="Gtf3_C"/>
</dbReference>